<gene>
    <name evidence="1" type="ORF">F444_11502</name>
</gene>
<dbReference type="Proteomes" id="UP000028582">
    <property type="component" value="Unassembled WGS sequence"/>
</dbReference>
<evidence type="ECO:0000313" key="1">
    <source>
        <dbReference type="EMBL" id="ETO72377.1"/>
    </source>
</evidence>
<proteinExistence type="predicted"/>
<comment type="caution">
    <text evidence="1">The sequence shown here is derived from an EMBL/GenBank/DDBJ whole genome shotgun (WGS) entry which is preliminary data.</text>
</comment>
<dbReference type="OrthoDB" id="68349at2759"/>
<dbReference type="AlphaFoldDB" id="A0A081A0G6"/>
<sequence length="324" mass="36251">MVDKSELVAYEREKRLYKDAYVENFRSVRYFPSLATIGAGRTDGDSIVLVQEPQVPDADCTPPKDVRSRLDDVASRLIPPDSLEEIFDTTLPLTTFRSAIMCKHSKARQERRAAEAASGAGSASKADLVTAACRYKGYSKTVRLHTLTACRFSPIQSSAYLPTKSVALDSCMHTIDSQACSSLPALRRPRVPFNARSRTTDNHSRTNRAPCDRYDDATATWIAICGAFFNRANIVRVRDLFCRSRRAHCAAQTRRHRGPPTTPRMLAKRFAAEPTSTCRPRVPLRPTASTRRSSSALAWRPTTPVAVTLPRTTREIRARYFLLQ</sequence>
<dbReference type="EMBL" id="ANJA01002065">
    <property type="protein sequence ID" value="ETO72377.1"/>
    <property type="molecule type" value="Genomic_DNA"/>
</dbReference>
<organism evidence="1 2">
    <name type="scientific">Phytophthora nicotianae P1976</name>
    <dbReference type="NCBI Taxonomy" id="1317066"/>
    <lineage>
        <taxon>Eukaryota</taxon>
        <taxon>Sar</taxon>
        <taxon>Stramenopiles</taxon>
        <taxon>Oomycota</taxon>
        <taxon>Peronosporomycetes</taxon>
        <taxon>Peronosporales</taxon>
        <taxon>Peronosporaceae</taxon>
        <taxon>Phytophthora</taxon>
    </lineage>
</organism>
<evidence type="ECO:0000313" key="2">
    <source>
        <dbReference type="Proteomes" id="UP000028582"/>
    </source>
</evidence>
<name>A0A081A0G6_PHYNI</name>
<accession>A0A081A0G6</accession>
<reference evidence="1 2" key="1">
    <citation type="submission" date="2013-11" db="EMBL/GenBank/DDBJ databases">
        <title>The Genome Sequence of Phytophthora parasitica P1976.</title>
        <authorList>
            <consortium name="The Broad Institute Genomics Platform"/>
            <person name="Russ C."/>
            <person name="Tyler B."/>
            <person name="Panabieres F."/>
            <person name="Shan W."/>
            <person name="Tripathy S."/>
            <person name="Grunwald N."/>
            <person name="Machado M."/>
            <person name="Johnson C.S."/>
            <person name="Walker B."/>
            <person name="Young S."/>
            <person name="Zeng Q."/>
            <person name="Gargeya S."/>
            <person name="Fitzgerald M."/>
            <person name="Haas B."/>
            <person name="Abouelleil A."/>
            <person name="Allen A.W."/>
            <person name="Alvarado L."/>
            <person name="Arachchi H.M."/>
            <person name="Berlin A.M."/>
            <person name="Chapman S.B."/>
            <person name="Gainer-Dewar J."/>
            <person name="Goldberg J."/>
            <person name="Griggs A."/>
            <person name="Gujja S."/>
            <person name="Hansen M."/>
            <person name="Howarth C."/>
            <person name="Imamovic A."/>
            <person name="Ireland A."/>
            <person name="Larimer J."/>
            <person name="McCowan C."/>
            <person name="Murphy C."/>
            <person name="Pearson M."/>
            <person name="Poon T.W."/>
            <person name="Priest M."/>
            <person name="Roberts A."/>
            <person name="Saif S."/>
            <person name="Shea T."/>
            <person name="Sisk P."/>
            <person name="Sykes S."/>
            <person name="Wortman J."/>
            <person name="Nusbaum C."/>
            <person name="Birren B."/>
        </authorList>
    </citation>
    <scope>NUCLEOTIDE SEQUENCE [LARGE SCALE GENOMIC DNA]</scope>
    <source>
        <strain evidence="1 2">P1976</strain>
    </source>
</reference>
<protein>
    <submittedName>
        <fullName evidence="1">Uncharacterized protein</fullName>
    </submittedName>
</protein>